<name>X0WDX7_9ZZZZ</name>
<feature type="non-terminal residue" evidence="1">
    <location>
        <position position="81"/>
    </location>
</feature>
<evidence type="ECO:0000313" key="1">
    <source>
        <dbReference type="EMBL" id="GAG29184.1"/>
    </source>
</evidence>
<dbReference type="AlphaFoldDB" id="X0WDX7"/>
<reference evidence="1" key="1">
    <citation type="journal article" date="2014" name="Front. Microbiol.">
        <title>High frequency of phylogenetically diverse reductive dehalogenase-homologous genes in deep subseafloor sedimentary metagenomes.</title>
        <authorList>
            <person name="Kawai M."/>
            <person name="Futagami T."/>
            <person name="Toyoda A."/>
            <person name="Takaki Y."/>
            <person name="Nishi S."/>
            <person name="Hori S."/>
            <person name="Arai W."/>
            <person name="Tsubouchi T."/>
            <person name="Morono Y."/>
            <person name="Uchiyama I."/>
            <person name="Ito T."/>
            <person name="Fujiyama A."/>
            <person name="Inagaki F."/>
            <person name="Takami H."/>
        </authorList>
    </citation>
    <scope>NUCLEOTIDE SEQUENCE</scope>
    <source>
        <strain evidence="1">Expedition CK06-06</strain>
    </source>
</reference>
<comment type="caution">
    <text evidence="1">The sequence shown here is derived from an EMBL/GenBank/DDBJ whole genome shotgun (WGS) entry which is preliminary data.</text>
</comment>
<gene>
    <name evidence="1" type="ORF">S01H1_73397</name>
</gene>
<proteinExistence type="predicted"/>
<protein>
    <submittedName>
        <fullName evidence="1">Uncharacterized protein</fullName>
    </submittedName>
</protein>
<organism evidence="1">
    <name type="scientific">marine sediment metagenome</name>
    <dbReference type="NCBI Taxonomy" id="412755"/>
    <lineage>
        <taxon>unclassified sequences</taxon>
        <taxon>metagenomes</taxon>
        <taxon>ecological metagenomes</taxon>
    </lineage>
</organism>
<dbReference type="EMBL" id="BARS01049040">
    <property type="protein sequence ID" value="GAG29184.1"/>
    <property type="molecule type" value="Genomic_DNA"/>
</dbReference>
<sequence>MSAVTKQLAQKMSRKKRSNGVYIVRYNKLYIGMVEKIWNFKDEFRAERAGHVLGKYSSLEGAVRCVVRRFEKVGPIGEVDQ</sequence>
<accession>X0WDX7</accession>